<dbReference type="Pfam" id="PF00196">
    <property type="entry name" value="GerE"/>
    <property type="match status" value="1"/>
</dbReference>
<dbReference type="OrthoDB" id="3656034at2"/>
<dbReference type="Proteomes" id="UP000294947">
    <property type="component" value="Unassembled WGS sequence"/>
</dbReference>
<dbReference type="PROSITE" id="PS50043">
    <property type="entry name" value="HTH_LUXR_2"/>
    <property type="match status" value="1"/>
</dbReference>
<evidence type="ECO:0000313" key="4">
    <source>
        <dbReference type="EMBL" id="TDD36383.1"/>
    </source>
</evidence>
<dbReference type="InterPro" id="IPR041664">
    <property type="entry name" value="AAA_16"/>
</dbReference>
<keyword evidence="2" id="KW-0067">ATP-binding</keyword>
<dbReference type="SUPFAM" id="SSF52540">
    <property type="entry name" value="P-loop containing nucleoside triphosphate hydrolases"/>
    <property type="match status" value="1"/>
</dbReference>
<dbReference type="Gene3D" id="3.40.50.300">
    <property type="entry name" value="P-loop containing nucleotide triphosphate hydrolases"/>
    <property type="match status" value="1"/>
</dbReference>
<name>A0A4R4XXW5_9PSEU</name>
<dbReference type="SMART" id="SM00421">
    <property type="entry name" value="HTH_LUXR"/>
    <property type="match status" value="1"/>
</dbReference>
<dbReference type="GO" id="GO:0005737">
    <property type="term" value="C:cytoplasm"/>
    <property type="evidence" value="ECO:0007669"/>
    <property type="project" value="TreeGrafter"/>
</dbReference>
<sequence>MRRQGPAEVQSGDTAMIGRAAEVALLSSAIRGVRETGAALLLRGDPGVGKTALLDWAEEYARQADFRVLRAVGVEPESELAFAALHQVLYPLLDQVESLPPVQQAALNRAFGADDGAAPDRFAISAAALALVRQAAETQPVLLVVDDAQWIDASSAQVLGFIQRRVCTLPVVLLTAARVGWRNALDLAGVRTVEVAPLTHPESAALLARVHPDLGPATVQRVLTEAAGNPLALVEMPARLNQRQQRGIDPLPSSLPLGERLEEIFAGRIRSLPEAARHGLLLAALAGSGAGGLRTVRAAAHGWEGWDEQALQAAEASGLITIDPEREEIVFRHPLVRSSVVRMTPPGVRRAGHRALAEVLVTDPRRQAWHLADAADGLDESAAQALEHAAASALNCGGAAEAAAALSRAADLSPDPRSRARRLVEGAIVAVHGGRMDVAERLLQTCEGEALPVDPMRRATAAAFLMFHRDGDLEGVHRTVASVLDGIPESEQPDPIVDDALFVLMRACLSLGRADLWEPISRALDKGSPYVRLCYDATADPARTAHTVAERLRATIADLPSDLPPWQARWLILAAVHIDAFSDFADVWRGLTSRSAYAIQQMAAASSFYDAYLHGRWDEVEAIAEEGIERARINGDRFQVHVMHYAAALVSAGRGNDGRLAVLNTEIADWARPRRLNLLLGLVAETNARAAVTRGAYEEAYAHLSALTPPGVLPPFFPYFHRIFLDLVEACVRTGRITEARAHMTVGQQARMDAISPHHALILAGSAALAAEDESADQLFQYALELPHAEQWPFEQARIQLAYGQWLRRRHDRSQARIHLRRALTTFRCLKTEPWAKRAAEELRVTGVAPGADLAEGMSALTAHELRIAELAAQGMTNKEIGRQLHLSPRTVGAHLYKIFPKLGIASRGALRDALAGEVESR</sequence>
<dbReference type="GO" id="GO:0005524">
    <property type="term" value="F:ATP binding"/>
    <property type="evidence" value="ECO:0007669"/>
    <property type="project" value="UniProtKB-KW"/>
</dbReference>
<dbReference type="GO" id="GO:0006355">
    <property type="term" value="P:regulation of DNA-templated transcription"/>
    <property type="evidence" value="ECO:0007669"/>
    <property type="project" value="InterPro"/>
</dbReference>
<dbReference type="GO" id="GO:0003677">
    <property type="term" value="F:DNA binding"/>
    <property type="evidence" value="ECO:0007669"/>
    <property type="project" value="InterPro"/>
</dbReference>
<proteinExistence type="predicted"/>
<gene>
    <name evidence="4" type="ORF">E1288_42090</name>
</gene>
<dbReference type="GO" id="GO:0004016">
    <property type="term" value="F:adenylate cyclase activity"/>
    <property type="evidence" value="ECO:0007669"/>
    <property type="project" value="TreeGrafter"/>
</dbReference>
<dbReference type="PRINTS" id="PR00038">
    <property type="entry name" value="HTHLUXR"/>
</dbReference>
<dbReference type="EMBL" id="SMKW01000110">
    <property type="protein sequence ID" value="TDD36383.1"/>
    <property type="molecule type" value="Genomic_DNA"/>
</dbReference>
<evidence type="ECO:0000256" key="1">
    <source>
        <dbReference type="ARBA" id="ARBA00022741"/>
    </source>
</evidence>
<dbReference type="SUPFAM" id="SSF46894">
    <property type="entry name" value="C-terminal effector domain of the bipartite response regulators"/>
    <property type="match status" value="1"/>
</dbReference>
<evidence type="ECO:0000313" key="5">
    <source>
        <dbReference type="Proteomes" id="UP000294947"/>
    </source>
</evidence>
<dbReference type="InterPro" id="IPR000792">
    <property type="entry name" value="Tscrpt_reg_LuxR_C"/>
</dbReference>
<protein>
    <submittedName>
        <fullName evidence="4">Helix-turn-helix transcriptional regulator</fullName>
    </submittedName>
</protein>
<dbReference type="CDD" id="cd06170">
    <property type="entry name" value="LuxR_C_like"/>
    <property type="match status" value="1"/>
</dbReference>
<evidence type="ECO:0000256" key="2">
    <source>
        <dbReference type="ARBA" id="ARBA00022840"/>
    </source>
</evidence>
<evidence type="ECO:0000259" key="3">
    <source>
        <dbReference type="PROSITE" id="PS50043"/>
    </source>
</evidence>
<dbReference type="AlphaFoldDB" id="A0A4R4XXW5"/>
<comment type="caution">
    <text evidence="4">The sequence shown here is derived from an EMBL/GenBank/DDBJ whole genome shotgun (WGS) entry which is preliminary data.</text>
</comment>
<keyword evidence="5" id="KW-1185">Reference proteome</keyword>
<dbReference type="InterPro" id="IPR036388">
    <property type="entry name" value="WH-like_DNA-bd_sf"/>
</dbReference>
<dbReference type="InterPro" id="IPR016032">
    <property type="entry name" value="Sig_transdc_resp-reg_C-effctor"/>
</dbReference>
<dbReference type="InterPro" id="IPR027417">
    <property type="entry name" value="P-loop_NTPase"/>
</dbReference>
<reference evidence="4 5" key="1">
    <citation type="submission" date="2019-03" db="EMBL/GenBank/DDBJ databases">
        <title>Draft genome sequences of novel Actinobacteria.</title>
        <authorList>
            <person name="Sahin N."/>
            <person name="Ay H."/>
            <person name="Saygin H."/>
        </authorList>
    </citation>
    <scope>NUCLEOTIDE SEQUENCE [LARGE SCALE GENOMIC DNA]</scope>
    <source>
        <strain evidence="4 5">7K502</strain>
    </source>
</reference>
<dbReference type="Pfam" id="PF13191">
    <property type="entry name" value="AAA_16"/>
    <property type="match status" value="1"/>
</dbReference>
<dbReference type="PANTHER" id="PTHR16305:SF35">
    <property type="entry name" value="TRANSCRIPTIONAL ACTIVATOR DOMAIN"/>
    <property type="match status" value="1"/>
</dbReference>
<dbReference type="PANTHER" id="PTHR16305">
    <property type="entry name" value="TESTICULAR SOLUBLE ADENYLYL CYCLASE"/>
    <property type="match status" value="1"/>
</dbReference>
<keyword evidence="1" id="KW-0547">Nucleotide-binding</keyword>
<accession>A0A4R4XXW5</accession>
<organism evidence="4 5">
    <name type="scientific">Saccharopolyspora elongata</name>
    <dbReference type="NCBI Taxonomy" id="2530387"/>
    <lineage>
        <taxon>Bacteria</taxon>
        <taxon>Bacillati</taxon>
        <taxon>Actinomycetota</taxon>
        <taxon>Actinomycetes</taxon>
        <taxon>Pseudonocardiales</taxon>
        <taxon>Pseudonocardiaceae</taxon>
        <taxon>Saccharopolyspora</taxon>
    </lineage>
</organism>
<feature type="domain" description="HTH luxR-type" evidence="3">
    <location>
        <begin position="854"/>
        <end position="922"/>
    </location>
</feature>
<dbReference type="Gene3D" id="1.10.10.10">
    <property type="entry name" value="Winged helix-like DNA-binding domain superfamily/Winged helix DNA-binding domain"/>
    <property type="match status" value="1"/>
</dbReference>